<gene>
    <name evidence="1" type="ORF">METZ01_LOCUS2206</name>
</gene>
<organism evidence="1">
    <name type="scientific">marine metagenome</name>
    <dbReference type="NCBI Taxonomy" id="408172"/>
    <lineage>
        <taxon>unclassified sequences</taxon>
        <taxon>metagenomes</taxon>
        <taxon>ecological metagenomes</taxon>
    </lineage>
</organism>
<protein>
    <submittedName>
        <fullName evidence="1">Uncharacterized protein</fullName>
    </submittedName>
</protein>
<dbReference type="EMBL" id="UINC01000111">
    <property type="protein sequence ID" value="SUZ49352.1"/>
    <property type="molecule type" value="Genomic_DNA"/>
</dbReference>
<proteinExistence type="predicted"/>
<sequence length="43" mass="4542">MRSLHPRLVFTLPFQGVGPVGHQVHQASAMDAESLGSGVNPSE</sequence>
<accession>A0A381N422</accession>
<reference evidence="1" key="1">
    <citation type="submission" date="2018-05" db="EMBL/GenBank/DDBJ databases">
        <authorList>
            <person name="Lanie J.A."/>
            <person name="Ng W.-L."/>
            <person name="Kazmierczak K.M."/>
            <person name="Andrzejewski T.M."/>
            <person name="Davidsen T.M."/>
            <person name="Wayne K.J."/>
            <person name="Tettelin H."/>
            <person name="Glass J.I."/>
            <person name="Rusch D."/>
            <person name="Podicherti R."/>
            <person name="Tsui H.-C.T."/>
            <person name="Winkler M.E."/>
        </authorList>
    </citation>
    <scope>NUCLEOTIDE SEQUENCE</scope>
</reference>
<name>A0A381N422_9ZZZZ</name>
<evidence type="ECO:0000313" key="1">
    <source>
        <dbReference type="EMBL" id="SUZ49352.1"/>
    </source>
</evidence>
<dbReference type="AlphaFoldDB" id="A0A381N422"/>